<accession>A0A310SBT2</accession>
<evidence type="ECO:0000313" key="3">
    <source>
        <dbReference type="EMBL" id="OAD57337.1"/>
    </source>
</evidence>
<feature type="compositionally biased region" description="Basic and acidic residues" evidence="2">
    <location>
        <begin position="909"/>
        <end position="919"/>
    </location>
</feature>
<keyword evidence="4" id="KW-1185">Reference proteome</keyword>
<feature type="coiled-coil region" evidence="1">
    <location>
        <begin position="174"/>
        <end position="201"/>
    </location>
</feature>
<dbReference type="Proteomes" id="UP000250275">
    <property type="component" value="Unassembled WGS sequence"/>
</dbReference>
<evidence type="ECO:0000256" key="2">
    <source>
        <dbReference type="SAM" id="MobiDB-lite"/>
    </source>
</evidence>
<reference evidence="3 4" key="1">
    <citation type="submission" date="2015-07" db="EMBL/GenBank/DDBJ databases">
        <title>The genome of Eufriesea mexicana.</title>
        <authorList>
            <person name="Pan H."/>
            <person name="Kapheim K."/>
        </authorList>
    </citation>
    <scope>NUCLEOTIDE SEQUENCE [LARGE SCALE GENOMIC DNA]</scope>
    <source>
        <strain evidence="3">0111107269</strain>
        <tissue evidence="3">Whole body</tissue>
    </source>
</reference>
<sequence length="1021" mass="114495">MLNLEFGTWRKSLKALVIMEVALEFDSASGPGIMRALLLVGNGVLEWKADWSVRNGAIGCLFEVTLPESCVFYGVDTATGRSRKEGTCISRDAKSWKILSPKKSPNESNYIQKGLSMETEVRTLKQELVRTQEALKAATKRCRDLVKELDNRTASHESERSLRDQQLSRILRALLVLEARLKQEQKSIRQLLCEKDNVIRNQQLEIARLRRYTKNYIKCKREQTLGKALMKVGTTTDIDNTDLQTSNADASLRQDCSISKDIQNLKCEIITKLNPSEVPVALDDLDRGVKKTHSFAGSDISKTSLTSSENTDVSIITTTTEGSPSLLSTEGFCEGESTDVSPGSTLNKSNRCTPTMVTDSENETTMIYDDDDDEETMIMENGLKLTRKKAGIGRSRMQKACKETDVIASTNISRTESKDDGMDCNFVSEDEEKEQEPIYVNACNETNSRNLEHTDSVITELPKINEDYSNNNSSGNLGNTNNNNNSVSLKMEIDEHNVEETSGNWYSDPDEDKMNDDVFRHSTYRPNSNHNSVLECVNQILLRDMEEEESILSVPRRFKHRGRIVRFQPAKLSDIESVGSEMERKNSEEGIIEKESVSNEFTDVPANSFEPTATEDEFGMSLTQSVSTSNVATTIANHESSLEEESEESKAIPIVIIEPKVEVEETRHATFSSSQVTQKTKTSVNATNPPLKLERIEEKTCLQMSTKGLTIAKNLDYEDIESLPEIISPPPKTPPALPPKPQFKNNTLILKKIPSPSFLIDETRKKQQLLESNSSEHTKKIFGFISSPLKSAGINVSSARSLNFDDAINKVTGNNEEGNFWKNRFNNVRSSFQARQNHETSGEQTRKIPRVTNIVRHFEEFKIGGESEDQTKERTKTKEKHVHSEFDQEFDIRQNFEEFNLDECDLSDDPDRPEGDGSERLGNLGATVSQNEKTAATKDNNNVPLAASNSSSGYDHFLEATGLSNKSILTPSRLLSNHKSMLKPKDVKYKNKIKATAVMEKHGISTTNNTTHVRHWTGPFV</sequence>
<organism evidence="3 4">
    <name type="scientific">Eufriesea mexicana</name>
    <dbReference type="NCBI Taxonomy" id="516756"/>
    <lineage>
        <taxon>Eukaryota</taxon>
        <taxon>Metazoa</taxon>
        <taxon>Ecdysozoa</taxon>
        <taxon>Arthropoda</taxon>
        <taxon>Hexapoda</taxon>
        <taxon>Insecta</taxon>
        <taxon>Pterygota</taxon>
        <taxon>Neoptera</taxon>
        <taxon>Endopterygota</taxon>
        <taxon>Hymenoptera</taxon>
        <taxon>Apocrita</taxon>
        <taxon>Aculeata</taxon>
        <taxon>Apoidea</taxon>
        <taxon>Anthophila</taxon>
        <taxon>Apidae</taxon>
        <taxon>Eufriesea</taxon>
    </lineage>
</organism>
<evidence type="ECO:0000313" key="4">
    <source>
        <dbReference type="Proteomes" id="UP000250275"/>
    </source>
</evidence>
<dbReference type="OrthoDB" id="6158299at2759"/>
<evidence type="ECO:0000256" key="1">
    <source>
        <dbReference type="SAM" id="Coils"/>
    </source>
</evidence>
<protein>
    <submittedName>
        <fullName evidence="3">Uncharacterized protein</fullName>
    </submittedName>
</protein>
<proteinExistence type="predicted"/>
<dbReference type="AlphaFoldDB" id="A0A310SBT2"/>
<feature type="region of interest" description="Disordered" evidence="2">
    <location>
        <begin position="901"/>
        <end position="944"/>
    </location>
</feature>
<name>A0A310SBT2_9HYME</name>
<dbReference type="EMBL" id="KQ761605">
    <property type="protein sequence ID" value="OAD57337.1"/>
    <property type="molecule type" value="Genomic_DNA"/>
</dbReference>
<feature type="region of interest" description="Disordered" evidence="2">
    <location>
        <begin position="865"/>
        <end position="885"/>
    </location>
</feature>
<keyword evidence="1" id="KW-0175">Coiled coil</keyword>
<feature type="compositionally biased region" description="Polar residues" evidence="2">
    <location>
        <begin position="926"/>
        <end position="944"/>
    </location>
</feature>
<gene>
    <name evidence="3" type="ORF">WN48_02263</name>
</gene>
<feature type="coiled-coil region" evidence="1">
    <location>
        <begin position="121"/>
        <end position="148"/>
    </location>
</feature>